<comment type="caution">
    <text evidence="10">The sequence shown here is derived from an EMBL/GenBank/DDBJ whole genome shotgun (WGS) entry which is preliminary data.</text>
</comment>
<dbReference type="PANTHER" id="PTHR47959">
    <property type="entry name" value="ATP-DEPENDENT RNA HELICASE RHLE-RELATED"/>
    <property type="match status" value="1"/>
</dbReference>
<dbReference type="GO" id="GO:0003676">
    <property type="term" value="F:nucleic acid binding"/>
    <property type="evidence" value="ECO:0007669"/>
    <property type="project" value="InterPro"/>
</dbReference>
<dbReference type="RefSeq" id="XP_003075008.1">
    <property type="nucleotide sequence ID" value="XM_003074960.1"/>
</dbReference>
<dbReference type="InterPro" id="IPR050079">
    <property type="entry name" value="DEAD_box_RNA_helicase"/>
</dbReference>
<reference evidence="11" key="1">
    <citation type="journal article" date="2006" name="Proc. Natl. Acad. Sci. U.S.A.">
        <title>Genome analysis of the smallest free-living eukaryote Ostreococcus tauri unveils many unique features.</title>
        <authorList>
            <person name="Derelle E."/>
            <person name="Ferraz C."/>
            <person name="Rombauts S."/>
            <person name="Rouze P."/>
            <person name="Worden A.Z."/>
            <person name="Robbens S."/>
            <person name="Partensky F."/>
            <person name="Degroeve S."/>
            <person name="Echeynie S."/>
            <person name="Cooke R."/>
            <person name="Saeys Y."/>
            <person name="Wuyts J."/>
            <person name="Jabbari K."/>
            <person name="Bowler C."/>
            <person name="Panaud O."/>
            <person name="Piegu B."/>
            <person name="Ball S.G."/>
            <person name="Ral J.-P."/>
            <person name="Bouget F.-Y."/>
            <person name="Piganeau G."/>
            <person name="De Baets B."/>
            <person name="Picard A."/>
            <person name="Delseny M."/>
            <person name="Demaille J."/>
            <person name="Van de Peer Y."/>
            <person name="Moreau H."/>
        </authorList>
    </citation>
    <scope>NUCLEOTIDE SEQUENCE [LARGE SCALE GENOMIC DNA]</scope>
    <source>
        <strain evidence="11">OTTH 0595 / CCAP 157/2 / RCC745</strain>
    </source>
</reference>
<keyword evidence="2 6" id="KW-0378">Hydrolase</keyword>
<dbReference type="Proteomes" id="UP000009170">
    <property type="component" value="Unassembled WGS sequence"/>
</dbReference>
<evidence type="ECO:0000256" key="6">
    <source>
        <dbReference type="RuleBase" id="RU000492"/>
    </source>
</evidence>
<dbReference type="InterPro" id="IPR011545">
    <property type="entry name" value="DEAD/DEAH_box_helicase_dom"/>
</dbReference>
<protein>
    <submittedName>
        <fullName evidence="10">Helicase, C-terminal</fullName>
    </submittedName>
</protein>
<proteinExistence type="inferred from homology"/>
<dbReference type="OMA" id="ARAXELA"/>
<dbReference type="GO" id="GO:0005829">
    <property type="term" value="C:cytosol"/>
    <property type="evidence" value="ECO:0007669"/>
    <property type="project" value="TreeGrafter"/>
</dbReference>
<dbReference type="Pfam" id="PF00271">
    <property type="entry name" value="Helicase_C"/>
    <property type="match status" value="1"/>
</dbReference>
<keyword evidence="4 6" id="KW-0067">ATP-binding</keyword>
<keyword evidence="3 6" id="KW-0347">Helicase</keyword>
<dbReference type="GeneID" id="9832568"/>
<evidence type="ECO:0000313" key="11">
    <source>
        <dbReference type="Proteomes" id="UP000009170"/>
    </source>
</evidence>
<dbReference type="SUPFAM" id="SSF52540">
    <property type="entry name" value="P-loop containing nucleoside triphosphate hydrolases"/>
    <property type="match status" value="1"/>
</dbReference>
<dbReference type="CDD" id="cd18787">
    <property type="entry name" value="SF2_C_DEAD"/>
    <property type="match status" value="1"/>
</dbReference>
<feature type="domain" description="Helicase C-terminal" evidence="8">
    <location>
        <begin position="236"/>
        <end position="380"/>
    </location>
</feature>
<dbReference type="OrthoDB" id="10261904at2759"/>
<dbReference type="GO" id="GO:0003724">
    <property type="term" value="F:RNA helicase activity"/>
    <property type="evidence" value="ECO:0007669"/>
    <property type="project" value="InterPro"/>
</dbReference>
<evidence type="ECO:0000259" key="9">
    <source>
        <dbReference type="PROSITE" id="PS51195"/>
    </source>
</evidence>
<evidence type="ECO:0000259" key="7">
    <source>
        <dbReference type="PROSITE" id="PS51192"/>
    </source>
</evidence>
<dbReference type="Pfam" id="PF00270">
    <property type="entry name" value="DEAD"/>
    <property type="match status" value="1"/>
</dbReference>
<evidence type="ECO:0000256" key="2">
    <source>
        <dbReference type="ARBA" id="ARBA00022801"/>
    </source>
</evidence>
<dbReference type="EMBL" id="CAID01000002">
    <property type="protein sequence ID" value="CAL52279.2"/>
    <property type="molecule type" value="Genomic_DNA"/>
</dbReference>
<dbReference type="PROSITE" id="PS51192">
    <property type="entry name" value="HELICASE_ATP_BIND_1"/>
    <property type="match status" value="1"/>
</dbReference>
<feature type="domain" description="DEAD-box RNA helicase Q" evidence="9">
    <location>
        <begin position="2"/>
        <end position="30"/>
    </location>
</feature>
<comment type="similarity">
    <text evidence="6">Belongs to the DEAD box helicase family.</text>
</comment>
<dbReference type="InterPro" id="IPR014014">
    <property type="entry name" value="RNA_helicase_DEAD_Q_motif"/>
</dbReference>
<dbReference type="PANTHER" id="PTHR47959:SF24">
    <property type="entry name" value="ATP-DEPENDENT RNA HELICASE"/>
    <property type="match status" value="1"/>
</dbReference>
<dbReference type="GO" id="GO:0016787">
    <property type="term" value="F:hydrolase activity"/>
    <property type="evidence" value="ECO:0007669"/>
    <property type="project" value="UniProtKB-KW"/>
</dbReference>
<dbReference type="GO" id="GO:0005524">
    <property type="term" value="F:ATP binding"/>
    <property type="evidence" value="ECO:0007669"/>
    <property type="project" value="UniProtKB-KW"/>
</dbReference>
<feature type="short sequence motif" description="Q motif" evidence="5">
    <location>
        <begin position="2"/>
        <end position="30"/>
    </location>
</feature>
<gene>
    <name evidence="10" type="ORF">OT_ostta02g02030</name>
</gene>
<evidence type="ECO:0000256" key="1">
    <source>
        <dbReference type="ARBA" id="ARBA00022741"/>
    </source>
</evidence>
<keyword evidence="1 6" id="KW-0547">Nucleotide-binding</keyword>
<dbReference type="STRING" id="70448.Q01EH4"/>
<dbReference type="SMART" id="SM00487">
    <property type="entry name" value="DEXDc"/>
    <property type="match status" value="1"/>
</dbReference>
<dbReference type="SMART" id="SM00490">
    <property type="entry name" value="HELICc"/>
    <property type="match status" value="1"/>
</dbReference>
<evidence type="ECO:0000256" key="3">
    <source>
        <dbReference type="ARBA" id="ARBA00022806"/>
    </source>
</evidence>
<evidence type="ECO:0000259" key="8">
    <source>
        <dbReference type="PROSITE" id="PS51194"/>
    </source>
</evidence>
<dbReference type="CDD" id="cd17955">
    <property type="entry name" value="DEADc_DDX49"/>
    <property type="match status" value="1"/>
</dbReference>
<dbReference type="InParanoid" id="Q01EH4"/>
<evidence type="ECO:0000256" key="4">
    <source>
        <dbReference type="ARBA" id="ARBA00022840"/>
    </source>
</evidence>
<evidence type="ECO:0000256" key="5">
    <source>
        <dbReference type="PROSITE-ProRule" id="PRU00552"/>
    </source>
</evidence>
<feature type="domain" description="Helicase ATP-binding" evidence="7">
    <location>
        <begin position="33"/>
        <end position="206"/>
    </location>
</feature>
<keyword evidence="11" id="KW-1185">Reference proteome</keyword>
<dbReference type="PROSITE" id="PS51195">
    <property type="entry name" value="Q_MOTIF"/>
    <property type="match status" value="1"/>
</dbReference>
<dbReference type="AlphaFoldDB" id="Q01EH4"/>
<dbReference type="PROSITE" id="PS51194">
    <property type="entry name" value="HELICASE_CTER"/>
    <property type="match status" value="1"/>
</dbReference>
<sequence length="419" mass="46323">MATFDELGLCNVVLKILKRVHFRSPSDVQSTCIPQILAGKDVIGIANTGSGKTAAFALPIVDMLSRDPYGIFALCLSPTRELANQIADQFTVFGAGTGLNCMVITGGEDLIQQATALSRRPNIVVATPGRLFEHFMHSSNTVQYFSKLKCLILDEADRLLDSSFAAELKYLMSNLPQQRQTLMFSATITKSVTALQSMLGDAVFYYEDKSVKKTAVRCSQSYCFMPERIKDVNLVKLVRELALVEAKRTIIFTATIQKCELLSQMLTTLGIPSSSLHAAKKQKERLNSLGVFKNGTVQILVATDVAARGLDLPSVDMILNYDVPTDVRQYIHRIGRTARFEASGKAVTFVTQFDILKLKHIEKTIGQQLDSYELEGSSGAELVGEVFAARRVAKMRMASPGGFDEKLRAKKKRLQSNWF</sequence>
<dbReference type="KEGG" id="ota:OT_ostta02g02030"/>
<dbReference type="PROSITE" id="PS00039">
    <property type="entry name" value="DEAD_ATP_HELICASE"/>
    <property type="match status" value="1"/>
</dbReference>
<organism evidence="10 11">
    <name type="scientific">Ostreococcus tauri</name>
    <name type="common">Marine green alga</name>
    <dbReference type="NCBI Taxonomy" id="70448"/>
    <lineage>
        <taxon>Eukaryota</taxon>
        <taxon>Viridiplantae</taxon>
        <taxon>Chlorophyta</taxon>
        <taxon>Mamiellophyceae</taxon>
        <taxon>Mamiellales</taxon>
        <taxon>Bathycoccaceae</taxon>
        <taxon>Ostreococcus</taxon>
    </lineage>
</organism>
<evidence type="ECO:0000313" key="10">
    <source>
        <dbReference type="EMBL" id="CAL52279.2"/>
    </source>
</evidence>
<name>Q01EH4_OSTTA</name>
<dbReference type="InterPro" id="IPR027417">
    <property type="entry name" value="P-loop_NTPase"/>
</dbReference>
<dbReference type="Gene3D" id="3.40.50.300">
    <property type="entry name" value="P-loop containing nucleotide triphosphate hydrolases"/>
    <property type="match status" value="2"/>
</dbReference>
<reference evidence="10 11" key="2">
    <citation type="journal article" date="2014" name="BMC Genomics">
        <title>An improved genome of the model marine alga Ostreococcus tauri unfolds by assessing Illumina de novo assemblies.</title>
        <authorList>
            <person name="Blanc-Mathieu R."/>
            <person name="Verhelst B."/>
            <person name="Derelle E."/>
            <person name="Rombauts S."/>
            <person name="Bouget F.Y."/>
            <person name="Carre I."/>
            <person name="Chateau A."/>
            <person name="Eyre-Walker A."/>
            <person name="Grimsley N."/>
            <person name="Moreau H."/>
            <person name="Piegu B."/>
            <person name="Rivals E."/>
            <person name="Schackwitz W."/>
            <person name="Van de Peer Y."/>
            <person name="Piganeau G."/>
        </authorList>
    </citation>
    <scope>NUCLEOTIDE SEQUENCE [LARGE SCALE GENOMIC DNA]</scope>
    <source>
        <strain evidence="11">OTTH 0595 / CCAP 157/2 / RCC745</strain>
    </source>
</reference>
<dbReference type="InterPro" id="IPR000629">
    <property type="entry name" value="RNA-helicase_DEAD-box_CS"/>
</dbReference>
<dbReference type="InterPro" id="IPR001650">
    <property type="entry name" value="Helicase_C-like"/>
</dbReference>
<dbReference type="InterPro" id="IPR014001">
    <property type="entry name" value="Helicase_ATP-bd"/>
</dbReference>
<accession>Q01EH4</accession>